<evidence type="ECO:0000256" key="10">
    <source>
        <dbReference type="ARBA" id="ARBA00062626"/>
    </source>
</evidence>
<name>A0AAN9VP89_9ORTH</name>
<evidence type="ECO:0000256" key="13">
    <source>
        <dbReference type="ARBA" id="ARBA00078855"/>
    </source>
</evidence>
<feature type="domain" description="RNA polymerase III subunit Rpc25" evidence="15">
    <location>
        <begin position="83"/>
        <end position="200"/>
    </location>
</feature>
<keyword evidence="17" id="KW-1185">Reference proteome</keyword>
<feature type="domain" description="RNA polymerase Rpb7-like N-terminal" evidence="14">
    <location>
        <begin position="10"/>
        <end position="64"/>
    </location>
</feature>
<proteinExistence type="inferred from homology"/>
<dbReference type="FunFam" id="2.40.50.140:FF:000130">
    <property type="entry name" value="DNA-directed RNA polymerase III subunit RPC8"/>
    <property type="match status" value="1"/>
</dbReference>
<dbReference type="FunFam" id="3.30.1490.120:FF:000002">
    <property type="entry name" value="DNA-directed RNA polymerase III subunit RPC8"/>
    <property type="match status" value="1"/>
</dbReference>
<evidence type="ECO:0000256" key="4">
    <source>
        <dbReference type="ARBA" id="ARBA00022588"/>
    </source>
</evidence>
<dbReference type="AlphaFoldDB" id="A0AAN9VP89"/>
<dbReference type="SUPFAM" id="SSF88798">
    <property type="entry name" value="N-terminal, heterodimerisation domain of RBP7 (RpoE)"/>
    <property type="match status" value="1"/>
</dbReference>
<gene>
    <name evidence="16" type="ORF">R5R35_010289</name>
</gene>
<accession>A0AAN9VP89</accession>
<dbReference type="NCBIfam" id="TIGR00448">
    <property type="entry name" value="rpoE"/>
    <property type="match status" value="1"/>
</dbReference>
<dbReference type="PANTHER" id="PTHR12709">
    <property type="entry name" value="DNA-DIRECTED RNA POLYMERASE II, III"/>
    <property type="match status" value="1"/>
</dbReference>
<dbReference type="Pfam" id="PF08292">
    <property type="entry name" value="RNA_pol_Rbc25"/>
    <property type="match status" value="1"/>
</dbReference>
<keyword evidence="4" id="KW-0399">Innate immunity</keyword>
<evidence type="ECO:0000256" key="9">
    <source>
        <dbReference type="ARBA" id="ARBA00054245"/>
    </source>
</evidence>
<evidence type="ECO:0000256" key="11">
    <source>
        <dbReference type="ARBA" id="ARBA00072526"/>
    </source>
</evidence>
<evidence type="ECO:0000256" key="6">
    <source>
        <dbReference type="ARBA" id="ARBA00023118"/>
    </source>
</evidence>
<dbReference type="GO" id="GO:0003899">
    <property type="term" value="F:DNA-directed RNA polymerase activity"/>
    <property type="evidence" value="ECO:0007669"/>
    <property type="project" value="InterPro"/>
</dbReference>
<evidence type="ECO:0000259" key="14">
    <source>
        <dbReference type="Pfam" id="PF03876"/>
    </source>
</evidence>
<evidence type="ECO:0000256" key="5">
    <source>
        <dbReference type="ARBA" id="ARBA00022859"/>
    </source>
</evidence>
<keyword evidence="3" id="KW-0240">DNA-directed RNA polymerase</keyword>
<evidence type="ECO:0000259" key="15">
    <source>
        <dbReference type="Pfam" id="PF08292"/>
    </source>
</evidence>
<reference evidence="16 17" key="1">
    <citation type="submission" date="2024-03" db="EMBL/GenBank/DDBJ databases">
        <title>The genome assembly and annotation of the cricket Gryllus longicercus Weissman &amp; Gray.</title>
        <authorList>
            <person name="Szrajer S."/>
            <person name="Gray D."/>
            <person name="Ylla G."/>
        </authorList>
    </citation>
    <scope>NUCLEOTIDE SEQUENCE [LARGE SCALE GENOMIC DNA]</scope>
    <source>
        <strain evidence="16">DAG 2021-001</strain>
        <tissue evidence="16">Whole body minus gut</tissue>
    </source>
</reference>
<dbReference type="Proteomes" id="UP001378592">
    <property type="component" value="Unassembled WGS sequence"/>
</dbReference>
<protein>
    <recommendedName>
        <fullName evidence="11">DNA-directed RNA polymerase III subunit RPC8</fullName>
    </recommendedName>
    <alternativeName>
        <fullName evidence="13">DNA-directed RNA polymerase III subunit H</fullName>
    </alternativeName>
    <alternativeName>
        <fullName evidence="12">DNA-directed RNA polymerase III subunit rpc8</fullName>
    </alternativeName>
</protein>
<evidence type="ECO:0000256" key="1">
    <source>
        <dbReference type="ARBA" id="ARBA00004123"/>
    </source>
</evidence>
<evidence type="ECO:0000313" key="17">
    <source>
        <dbReference type="Proteomes" id="UP001378592"/>
    </source>
</evidence>
<evidence type="ECO:0000256" key="7">
    <source>
        <dbReference type="ARBA" id="ARBA00023163"/>
    </source>
</evidence>
<dbReference type="InterPro" id="IPR045113">
    <property type="entry name" value="Rpb7-like"/>
</dbReference>
<evidence type="ECO:0000256" key="8">
    <source>
        <dbReference type="ARBA" id="ARBA00023242"/>
    </source>
</evidence>
<dbReference type="InterPro" id="IPR005576">
    <property type="entry name" value="Rpb7-like_N"/>
</dbReference>
<dbReference type="InterPro" id="IPR004519">
    <property type="entry name" value="RNAP_E/RPC8"/>
</dbReference>
<dbReference type="CDD" id="cd04330">
    <property type="entry name" value="RNAP_III_Rpc25_N"/>
    <property type="match status" value="1"/>
</dbReference>
<comment type="subunit">
    <text evidence="10">Component of the RNA polymerase III complex consisting of 17 subunits: a ten-subunit horseshoe-shaped catalytic core composed of POLR3A/RPC1, POLR3B/RPC2, POLR1C/RPAC1, POLR1D/RPAC2, POLR3K/RPC10, POLR2E/RPABC1, POLR2F/RPABC2, POLR2H/RPABC3, POLR2K/RPABC4 and POLR2L/RPABC5; a mobile stalk composed of two subunits POLR3H/RPC8 and CRCP/RPC9, protruding from the core and functioning primarily in transcription initiation; and additional subunits homologous to general transcription factors of the RNA polymerase II machinery, POLR3C/RPC3-POLR3F/RPC6-POLR3G/RPC7 heterotrimer required for transcription initiation and POLR3D/RPC4-POLR3E/RPC5 heterodimer involved in both transcription initiation and termination. Interacts with CRCP/RPC9. POLR3H/RPC8 and CRCP/RPC9 probably form a Pol III subcomplex.</text>
</comment>
<keyword evidence="8" id="KW-0539">Nucleus</keyword>
<keyword evidence="5" id="KW-0391">Immunity</keyword>
<sequence length="201" mass="22558">MFVLAEMKNTVRVAPDKFDRAMHDALRGHLEKTLVGKVLKDVGLCVAIFDILEIQESFLLPGDGAAHTTVRFRVAVFRPFEDEVLTGKVKKCTSEGAKVTLGFFDDILIPPSNLQQPARYDEVEEAWIWEYETEDGKHDLFMDIGEPIRFRVLKNTFIETSPVEHSAKSQEAAKADESLPCPYTVTASISEPGLGLLSWWS</sequence>
<dbReference type="InterPro" id="IPR013238">
    <property type="entry name" value="RNA_pol_III_Rbc25"/>
</dbReference>
<dbReference type="GO" id="GO:0006384">
    <property type="term" value="P:transcription initiation at RNA polymerase III promoter"/>
    <property type="evidence" value="ECO:0007669"/>
    <property type="project" value="TreeGrafter"/>
</dbReference>
<evidence type="ECO:0000256" key="3">
    <source>
        <dbReference type="ARBA" id="ARBA00022478"/>
    </source>
</evidence>
<organism evidence="16 17">
    <name type="scientific">Gryllus longicercus</name>
    <dbReference type="NCBI Taxonomy" id="2509291"/>
    <lineage>
        <taxon>Eukaryota</taxon>
        <taxon>Metazoa</taxon>
        <taxon>Ecdysozoa</taxon>
        <taxon>Arthropoda</taxon>
        <taxon>Hexapoda</taxon>
        <taxon>Insecta</taxon>
        <taxon>Pterygota</taxon>
        <taxon>Neoptera</taxon>
        <taxon>Polyneoptera</taxon>
        <taxon>Orthoptera</taxon>
        <taxon>Ensifera</taxon>
        <taxon>Gryllidea</taxon>
        <taxon>Grylloidea</taxon>
        <taxon>Gryllidae</taxon>
        <taxon>Gryllinae</taxon>
        <taxon>Gryllus</taxon>
    </lineage>
</organism>
<evidence type="ECO:0000256" key="2">
    <source>
        <dbReference type="ARBA" id="ARBA00009307"/>
    </source>
</evidence>
<keyword evidence="7" id="KW-0804">Transcription</keyword>
<evidence type="ECO:0000313" key="16">
    <source>
        <dbReference type="EMBL" id="KAK7794082.1"/>
    </source>
</evidence>
<dbReference type="PANTHER" id="PTHR12709:SF1">
    <property type="entry name" value="DNA-DIRECTED RNA POLYMERASE III SUBUNIT RPC8"/>
    <property type="match status" value="1"/>
</dbReference>
<dbReference type="EMBL" id="JAZDUA010000348">
    <property type="protein sequence ID" value="KAK7794082.1"/>
    <property type="molecule type" value="Genomic_DNA"/>
</dbReference>
<dbReference type="SUPFAM" id="SSF50249">
    <property type="entry name" value="Nucleic acid-binding proteins"/>
    <property type="match status" value="1"/>
</dbReference>
<dbReference type="InterPro" id="IPR012340">
    <property type="entry name" value="NA-bd_OB-fold"/>
</dbReference>
<dbReference type="Pfam" id="PF03876">
    <property type="entry name" value="SHS2_Rpb7-N"/>
    <property type="match status" value="1"/>
</dbReference>
<dbReference type="Gene3D" id="3.30.1490.120">
    <property type="entry name" value="RNA polymerase Rpb7-like, N-terminal domain"/>
    <property type="match status" value="1"/>
</dbReference>
<dbReference type="Gene3D" id="2.40.50.140">
    <property type="entry name" value="Nucleic acid-binding proteins"/>
    <property type="match status" value="1"/>
</dbReference>
<comment type="subcellular location">
    <subcellularLocation>
        <location evidence="1">Nucleus</location>
    </subcellularLocation>
</comment>
<comment type="caution">
    <text evidence="16">The sequence shown here is derived from an EMBL/GenBank/DDBJ whole genome shotgun (WGS) entry which is preliminary data.</text>
</comment>
<comment type="function">
    <text evidence="9">DNA-dependent RNA polymerase catalyzes the transcription of DNA into RNA using the four ribonucleoside triphosphates as substrates. Specific peripheric component of RNA polymerase III (Pol III) which synthesizes small non-coding RNAs including 5S rRNA, snRNAs, tRNAs and miRNAs from at least 500 distinct genomic loci. With CRCP/RPC9 forms a mobile stalk that protrudes from Pol III core and functions primarily in transcription initiation. Pol III plays a key role in sensing and limiting infection by intracellular bacteria and DNA viruses. Acts as nuclear and cytosolic DNA sensor involved in innate immune response. Can sense non-self dsDNA that serves as template for transcription into dsRNA. The non-self RNA polymerase III transcripts, such as Epstein-Barr virus-encoded RNAs (EBERs) induce type I interferon and NF-kappa-B through the RIG-I pathway.</text>
</comment>
<dbReference type="GO" id="GO:0003677">
    <property type="term" value="F:DNA binding"/>
    <property type="evidence" value="ECO:0007669"/>
    <property type="project" value="InterPro"/>
</dbReference>
<comment type="similarity">
    <text evidence="2">Belongs to the eukaryotic RPB7/RPC8 RNA polymerase subunit family.</text>
</comment>
<keyword evidence="6" id="KW-0051">Antiviral defense</keyword>
<dbReference type="GO" id="GO:0005666">
    <property type="term" value="C:RNA polymerase III complex"/>
    <property type="evidence" value="ECO:0007669"/>
    <property type="project" value="TreeGrafter"/>
</dbReference>
<dbReference type="GO" id="GO:0051607">
    <property type="term" value="P:defense response to virus"/>
    <property type="evidence" value="ECO:0007669"/>
    <property type="project" value="UniProtKB-KW"/>
</dbReference>
<dbReference type="GO" id="GO:0045087">
    <property type="term" value="P:innate immune response"/>
    <property type="evidence" value="ECO:0007669"/>
    <property type="project" value="UniProtKB-KW"/>
</dbReference>
<dbReference type="InterPro" id="IPR036898">
    <property type="entry name" value="RNA_pol_Rpb7-like_N_sf"/>
</dbReference>
<evidence type="ECO:0000256" key="12">
    <source>
        <dbReference type="ARBA" id="ARBA00073027"/>
    </source>
</evidence>